<feature type="binding site" evidence="11">
    <location>
        <position position="92"/>
    </location>
    <ligand>
        <name>ATP</name>
        <dbReference type="ChEBI" id="CHEBI:30616"/>
    </ligand>
</feature>
<dbReference type="FunFam" id="3.30.200.20:FF:000228">
    <property type="entry name" value="Serine/threonine-protein kinase BIK1"/>
    <property type="match status" value="1"/>
</dbReference>
<evidence type="ECO:0000256" key="4">
    <source>
        <dbReference type="ARBA" id="ARBA00022527"/>
    </source>
</evidence>
<dbReference type="InterPro" id="IPR001245">
    <property type="entry name" value="Ser-Thr/Tyr_kinase_cat_dom"/>
</dbReference>
<dbReference type="GO" id="GO:0005524">
    <property type="term" value="F:ATP binding"/>
    <property type="evidence" value="ECO:0007669"/>
    <property type="project" value="UniProtKB-UniRule"/>
</dbReference>
<dbReference type="InterPro" id="IPR050823">
    <property type="entry name" value="Plant_Ser_Thr_Prot_Kinase"/>
</dbReference>
<organism evidence="15 16">
    <name type="scientific">Cucurbita moschata</name>
    <name type="common">Winter crookneck squash</name>
    <name type="synonym">Cucurbita pepo var. moschata</name>
    <dbReference type="NCBI Taxonomy" id="3662"/>
    <lineage>
        <taxon>Eukaryota</taxon>
        <taxon>Viridiplantae</taxon>
        <taxon>Streptophyta</taxon>
        <taxon>Embryophyta</taxon>
        <taxon>Tracheophyta</taxon>
        <taxon>Spermatophyta</taxon>
        <taxon>Magnoliopsida</taxon>
        <taxon>eudicotyledons</taxon>
        <taxon>Gunneridae</taxon>
        <taxon>Pentapetalae</taxon>
        <taxon>rosids</taxon>
        <taxon>fabids</taxon>
        <taxon>Cucurbitales</taxon>
        <taxon>Cucurbitaceae</taxon>
        <taxon>Cucurbiteae</taxon>
        <taxon>Cucurbita</taxon>
    </lineage>
</organism>
<reference evidence="16" key="1">
    <citation type="submission" date="2025-08" db="UniProtKB">
        <authorList>
            <consortium name="RefSeq"/>
        </authorList>
    </citation>
    <scope>IDENTIFICATION</scope>
    <source>
        <tissue evidence="16">Young leaves</tissue>
    </source>
</reference>
<dbReference type="AlphaFoldDB" id="A0A6J1G346"/>
<evidence type="ECO:0000256" key="2">
    <source>
        <dbReference type="ARBA" id="ARBA00012513"/>
    </source>
</evidence>
<feature type="compositionally biased region" description="Basic residues" evidence="13">
    <location>
        <begin position="343"/>
        <end position="356"/>
    </location>
</feature>
<dbReference type="EC" id="2.7.11.1" evidence="2"/>
<comment type="catalytic activity">
    <reaction evidence="10">
        <text>L-seryl-[protein] + ATP = O-phospho-L-seryl-[protein] + ADP + H(+)</text>
        <dbReference type="Rhea" id="RHEA:17989"/>
        <dbReference type="Rhea" id="RHEA-COMP:9863"/>
        <dbReference type="Rhea" id="RHEA-COMP:11604"/>
        <dbReference type="ChEBI" id="CHEBI:15378"/>
        <dbReference type="ChEBI" id="CHEBI:29999"/>
        <dbReference type="ChEBI" id="CHEBI:30616"/>
        <dbReference type="ChEBI" id="CHEBI:83421"/>
        <dbReference type="ChEBI" id="CHEBI:456216"/>
        <dbReference type="EC" id="2.7.11.1"/>
    </reaction>
</comment>
<evidence type="ECO:0000256" key="9">
    <source>
        <dbReference type="ARBA" id="ARBA00047899"/>
    </source>
</evidence>
<evidence type="ECO:0000256" key="5">
    <source>
        <dbReference type="ARBA" id="ARBA00022679"/>
    </source>
</evidence>
<dbReference type="Pfam" id="PF07714">
    <property type="entry name" value="PK_Tyr_Ser-Thr"/>
    <property type="match status" value="1"/>
</dbReference>
<comment type="subcellular location">
    <subcellularLocation>
        <location evidence="1">Cell membrane</location>
    </subcellularLocation>
</comment>
<name>A0A6J1G346_CUCMO</name>
<gene>
    <name evidence="16" type="primary">LOC111450355</name>
</gene>
<evidence type="ECO:0000256" key="6">
    <source>
        <dbReference type="ARBA" id="ARBA00022741"/>
    </source>
</evidence>
<evidence type="ECO:0000256" key="11">
    <source>
        <dbReference type="PROSITE-ProRule" id="PRU10141"/>
    </source>
</evidence>
<evidence type="ECO:0000259" key="14">
    <source>
        <dbReference type="PROSITE" id="PS50011"/>
    </source>
</evidence>
<evidence type="ECO:0000313" key="16">
    <source>
        <dbReference type="RefSeq" id="XP_022946199.1"/>
    </source>
</evidence>
<feature type="domain" description="Protein kinase" evidence="14">
    <location>
        <begin position="53"/>
        <end position="340"/>
    </location>
</feature>
<dbReference type="PROSITE" id="PS00108">
    <property type="entry name" value="PROTEIN_KINASE_ST"/>
    <property type="match status" value="1"/>
</dbReference>
<dbReference type="RefSeq" id="XP_022946199.1">
    <property type="nucleotide sequence ID" value="XM_023090431.1"/>
</dbReference>
<evidence type="ECO:0000256" key="8">
    <source>
        <dbReference type="ARBA" id="ARBA00022840"/>
    </source>
</evidence>
<dbReference type="Gene3D" id="1.10.510.10">
    <property type="entry name" value="Transferase(Phosphotransferase) domain 1"/>
    <property type="match status" value="1"/>
</dbReference>
<evidence type="ECO:0000256" key="3">
    <source>
        <dbReference type="ARBA" id="ARBA00022475"/>
    </source>
</evidence>
<dbReference type="KEGG" id="cmos:111450355"/>
<evidence type="ECO:0000256" key="12">
    <source>
        <dbReference type="RuleBase" id="RU000304"/>
    </source>
</evidence>
<keyword evidence="4 12" id="KW-0723">Serine/threonine-protein kinase</keyword>
<evidence type="ECO:0000256" key="7">
    <source>
        <dbReference type="ARBA" id="ARBA00022777"/>
    </source>
</evidence>
<dbReference type="PANTHER" id="PTHR45621">
    <property type="entry name" value="OS01G0588500 PROTEIN-RELATED"/>
    <property type="match status" value="1"/>
</dbReference>
<feature type="region of interest" description="Disordered" evidence="13">
    <location>
        <begin position="337"/>
        <end position="356"/>
    </location>
</feature>
<keyword evidence="3" id="KW-0472">Membrane</keyword>
<dbReference type="InterPro" id="IPR000719">
    <property type="entry name" value="Prot_kinase_dom"/>
</dbReference>
<evidence type="ECO:0000256" key="10">
    <source>
        <dbReference type="ARBA" id="ARBA00048679"/>
    </source>
</evidence>
<dbReference type="InterPro" id="IPR017441">
    <property type="entry name" value="Protein_kinase_ATP_BS"/>
</dbReference>
<dbReference type="PROSITE" id="PS00107">
    <property type="entry name" value="PROTEIN_KINASE_ATP"/>
    <property type="match status" value="1"/>
</dbReference>
<dbReference type="InterPro" id="IPR008271">
    <property type="entry name" value="Ser/Thr_kinase_AS"/>
</dbReference>
<keyword evidence="7 16" id="KW-0418">Kinase</keyword>
<comment type="similarity">
    <text evidence="12">Belongs to the protein kinase superfamily.</text>
</comment>
<dbReference type="Proteomes" id="UP000504609">
    <property type="component" value="Unplaced"/>
</dbReference>
<protein>
    <recommendedName>
        <fullName evidence="2">non-specific serine/threonine protein kinase</fullName>
        <ecNumber evidence="2">2.7.11.1</ecNumber>
    </recommendedName>
</protein>
<dbReference type="CDD" id="cd14066">
    <property type="entry name" value="STKc_IRAK"/>
    <property type="match status" value="1"/>
</dbReference>
<sequence>MGNLCGTPVDAHSLPPTKPSSPGHLTSTPRASSTPLDLKVYTLSELKTATKNFRPDTLLGEGGFGRVFKGWVDRDTYAPSKVGVGIPVAVKKSNPDSSQGLREWKAEVEFLGKFTHPNVVKLIGYCWEDKHFLLIYEYMERGSLENHLFRKGVQPPSWETRIKIAVGAARGLTFLHTSEKSVIYRDFKAANILLDWDFNPKLSDFGLAKLGPSNGYSHVSTDPVGTCGYAAPEYIASGHLYIKSDVYGFGVVLLELLTGMRAVDPNRPSKSHNLVKWAKPSLSNKKKMTKLMDPRLGDDYSPGGAWGTAELILKCLKMDPRDRPSMEEVLVTLEEISTFTDRPKKKPKSRARKPRP</sequence>
<accession>A0A6J1G346</accession>
<dbReference type="SUPFAM" id="SSF56112">
    <property type="entry name" value="Protein kinase-like (PK-like)"/>
    <property type="match status" value="1"/>
</dbReference>
<evidence type="ECO:0000256" key="13">
    <source>
        <dbReference type="SAM" id="MobiDB-lite"/>
    </source>
</evidence>
<keyword evidence="6 11" id="KW-0547">Nucleotide-binding</keyword>
<keyword evidence="15" id="KW-1185">Reference proteome</keyword>
<proteinExistence type="inferred from homology"/>
<dbReference type="PROSITE" id="PS50011">
    <property type="entry name" value="PROTEIN_KINASE_DOM"/>
    <property type="match status" value="1"/>
</dbReference>
<feature type="region of interest" description="Disordered" evidence="13">
    <location>
        <begin position="1"/>
        <end position="32"/>
    </location>
</feature>
<dbReference type="GO" id="GO:0004674">
    <property type="term" value="F:protein serine/threonine kinase activity"/>
    <property type="evidence" value="ECO:0007669"/>
    <property type="project" value="UniProtKB-KW"/>
</dbReference>
<feature type="compositionally biased region" description="Polar residues" evidence="13">
    <location>
        <begin position="23"/>
        <end position="32"/>
    </location>
</feature>
<evidence type="ECO:0000313" key="15">
    <source>
        <dbReference type="Proteomes" id="UP000504609"/>
    </source>
</evidence>
<keyword evidence="5" id="KW-0808">Transferase</keyword>
<keyword evidence="8 11" id="KW-0067">ATP-binding</keyword>
<dbReference type="FunFam" id="1.10.510.10:FF:000095">
    <property type="entry name" value="protein STRUBBELIG-RECEPTOR FAMILY 8"/>
    <property type="match status" value="1"/>
</dbReference>
<evidence type="ECO:0000256" key="1">
    <source>
        <dbReference type="ARBA" id="ARBA00004236"/>
    </source>
</evidence>
<dbReference type="Gene3D" id="3.30.200.20">
    <property type="entry name" value="Phosphorylase Kinase, domain 1"/>
    <property type="match status" value="1"/>
</dbReference>
<dbReference type="GeneID" id="111450355"/>
<keyword evidence="3" id="KW-1003">Cell membrane</keyword>
<comment type="catalytic activity">
    <reaction evidence="9">
        <text>L-threonyl-[protein] + ATP = O-phospho-L-threonyl-[protein] + ADP + H(+)</text>
        <dbReference type="Rhea" id="RHEA:46608"/>
        <dbReference type="Rhea" id="RHEA-COMP:11060"/>
        <dbReference type="Rhea" id="RHEA-COMP:11605"/>
        <dbReference type="ChEBI" id="CHEBI:15378"/>
        <dbReference type="ChEBI" id="CHEBI:30013"/>
        <dbReference type="ChEBI" id="CHEBI:30616"/>
        <dbReference type="ChEBI" id="CHEBI:61977"/>
        <dbReference type="ChEBI" id="CHEBI:456216"/>
        <dbReference type="EC" id="2.7.11.1"/>
    </reaction>
</comment>
<dbReference type="GO" id="GO:0005886">
    <property type="term" value="C:plasma membrane"/>
    <property type="evidence" value="ECO:0007669"/>
    <property type="project" value="UniProtKB-SubCell"/>
</dbReference>
<dbReference type="InterPro" id="IPR011009">
    <property type="entry name" value="Kinase-like_dom_sf"/>
</dbReference>